<gene>
    <name evidence="3" type="ORF">TGDOM2_269280</name>
</gene>
<dbReference type="EMBL" id="AHZU02000467">
    <property type="protein sequence ID" value="KFG43954.1"/>
    <property type="molecule type" value="Genomic_DNA"/>
</dbReference>
<accession>A0A086KHT6</accession>
<evidence type="ECO:0000313" key="3">
    <source>
        <dbReference type="EMBL" id="KFG43954.1"/>
    </source>
</evidence>
<name>A0A086KHT6_TOXGO</name>
<dbReference type="AlphaFoldDB" id="A0A086KHT6"/>
<sequence length="132" mass="14697">MPEMNKLNGSHGDGAATSDHKARAIQDDFDNAAAILKRKLAEELADLRAATKQLSTEESRKAALDERFASLMLEKDALTIDITELQRRRSIVASDTKEREHVMREIVVHLDKLPDRTEDASVKCANRKAIGT</sequence>
<feature type="coiled-coil region" evidence="1">
    <location>
        <begin position="33"/>
        <end position="67"/>
    </location>
</feature>
<organism evidence="3 4">
    <name type="scientific">Toxoplasma gondii GAB2-2007-GAL-DOM2</name>
    <dbReference type="NCBI Taxonomy" id="1130820"/>
    <lineage>
        <taxon>Eukaryota</taxon>
        <taxon>Sar</taxon>
        <taxon>Alveolata</taxon>
        <taxon>Apicomplexa</taxon>
        <taxon>Conoidasida</taxon>
        <taxon>Coccidia</taxon>
        <taxon>Eucoccidiorida</taxon>
        <taxon>Eimeriorina</taxon>
        <taxon>Sarcocystidae</taxon>
        <taxon>Toxoplasma</taxon>
    </lineage>
</organism>
<feature type="region of interest" description="Disordered" evidence="2">
    <location>
        <begin position="1"/>
        <end position="22"/>
    </location>
</feature>
<evidence type="ECO:0000256" key="1">
    <source>
        <dbReference type="SAM" id="Coils"/>
    </source>
</evidence>
<keyword evidence="1" id="KW-0175">Coiled coil</keyword>
<evidence type="ECO:0000256" key="2">
    <source>
        <dbReference type="SAM" id="MobiDB-lite"/>
    </source>
</evidence>
<reference evidence="3 4" key="1">
    <citation type="submission" date="2014-02" db="EMBL/GenBank/DDBJ databases">
        <authorList>
            <person name="Sibley D."/>
            <person name="Venepally P."/>
            <person name="Karamycheva S."/>
            <person name="Hadjithomas M."/>
            <person name="Khan A."/>
            <person name="Brunk B."/>
            <person name="Roos D."/>
            <person name="Caler E."/>
            <person name="Lorenzi H."/>
        </authorList>
    </citation>
    <scope>NUCLEOTIDE SEQUENCE [LARGE SCALE GENOMIC DNA]</scope>
    <source>
        <strain evidence="3 4">GAB2-2007-GAL-DOM2</strain>
    </source>
</reference>
<protein>
    <submittedName>
        <fullName evidence="3">Uncharacterized protein</fullName>
    </submittedName>
</protein>
<evidence type="ECO:0000313" key="4">
    <source>
        <dbReference type="Proteomes" id="UP000028837"/>
    </source>
</evidence>
<comment type="caution">
    <text evidence="3">The sequence shown here is derived from an EMBL/GenBank/DDBJ whole genome shotgun (WGS) entry which is preliminary data.</text>
</comment>
<dbReference type="Proteomes" id="UP000028837">
    <property type="component" value="Unassembled WGS sequence"/>
</dbReference>
<proteinExistence type="predicted"/>
<dbReference type="OrthoDB" id="329670at2759"/>
<dbReference type="VEuPathDB" id="ToxoDB:TGDOM2_269280"/>